<organism evidence="1 2">
    <name type="scientific">Aestuariibaculum marinum</name>
    <dbReference type="NCBI Taxonomy" id="2683592"/>
    <lineage>
        <taxon>Bacteria</taxon>
        <taxon>Pseudomonadati</taxon>
        <taxon>Bacteroidota</taxon>
        <taxon>Flavobacteriia</taxon>
        <taxon>Flavobacteriales</taxon>
        <taxon>Flavobacteriaceae</taxon>
    </lineage>
</organism>
<accession>A0A8J6Q035</accession>
<dbReference type="AlphaFoldDB" id="A0A8J6Q035"/>
<dbReference type="Proteomes" id="UP000621516">
    <property type="component" value="Unassembled WGS sequence"/>
</dbReference>
<sequence length="143" mass="15666">MAGVNGLTPLFKGKQLQNIFDQFKKQVDEKTLQTLQYLGEQFVNQARLTGNYTDRTGNLRSSIGYIILLDGKVIFKNFSGKQNGKSKAQEFANEVALKYPEGYVLVGVAGMDYAAAVEAKGYDVITGSAPDKDDLGSILRSVF</sequence>
<protein>
    <submittedName>
        <fullName evidence="1">Uncharacterized protein</fullName>
    </submittedName>
</protein>
<keyword evidence="2" id="KW-1185">Reference proteome</keyword>
<gene>
    <name evidence="1" type="ORF">ICJ85_01280</name>
</gene>
<dbReference type="EMBL" id="JACVXD010000001">
    <property type="protein sequence ID" value="MBD0822639.1"/>
    <property type="molecule type" value="Genomic_DNA"/>
</dbReference>
<dbReference type="RefSeq" id="WP_188221955.1">
    <property type="nucleotide sequence ID" value="NZ_JACVXD010000001.1"/>
</dbReference>
<reference evidence="1 2" key="1">
    <citation type="journal article" date="2018" name="J. Microbiol.">
        <title>Aestuariibaculum marinum sp. nov., a marine bacterium isolated from seawater in South Korea.</title>
        <authorList>
            <person name="Choi J."/>
            <person name="Lee D."/>
            <person name="Jang J.H."/>
            <person name="Cha S."/>
            <person name="Seo T."/>
        </authorList>
    </citation>
    <scope>NUCLEOTIDE SEQUENCE [LARGE SCALE GENOMIC DNA]</scope>
    <source>
        <strain evidence="1 2">IP7</strain>
    </source>
</reference>
<name>A0A8J6Q035_9FLAO</name>
<evidence type="ECO:0000313" key="1">
    <source>
        <dbReference type="EMBL" id="MBD0822639.1"/>
    </source>
</evidence>
<comment type="caution">
    <text evidence="1">The sequence shown here is derived from an EMBL/GenBank/DDBJ whole genome shotgun (WGS) entry which is preliminary data.</text>
</comment>
<proteinExistence type="predicted"/>
<evidence type="ECO:0000313" key="2">
    <source>
        <dbReference type="Proteomes" id="UP000621516"/>
    </source>
</evidence>